<evidence type="ECO:0008006" key="2">
    <source>
        <dbReference type="Google" id="ProtNLM"/>
    </source>
</evidence>
<name>A0A6L2KBE8_TANCI</name>
<proteinExistence type="predicted"/>
<sequence>MWALWEDQHSIGPFLGPTSILRAIALFYGTTDTLHVSYIKDQDSLNSTAGGNFLDRMPREYLGIIESKSKVRYSRNKPVVAKVSTTASTSGISPDVAELKDMLPSLKQLDGHLIELKDVNDNKKTSIKMLVENEMTNPLYVIPLDLQLKLRVRQGTSGFSVLVISVIKLHVSTEDKVYPTGVPYVVSDSMSFLSSNKK</sequence>
<accession>A0A6L2KBE8</accession>
<gene>
    <name evidence="1" type="ORF">Tci_017192</name>
</gene>
<protein>
    <recommendedName>
        <fullName evidence="2">Reverse transcriptase domain-containing protein</fullName>
    </recommendedName>
</protein>
<evidence type="ECO:0000313" key="1">
    <source>
        <dbReference type="EMBL" id="GEU45214.1"/>
    </source>
</evidence>
<dbReference type="EMBL" id="BKCJ010001954">
    <property type="protein sequence ID" value="GEU45214.1"/>
    <property type="molecule type" value="Genomic_DNA"/>
</dbReference>
<organism evidence="1">
    <name type="scientific">Tanacetum cinerariifolium</name>
    <name type="common">Dalmatian daisy</name>
    <name type="synonym">Chrysanthemum cinerariifolium</name>
    <dbReference type="NCBI Taxonomy" id="118510"/>
    <lineage>
        <taxon>Eukaryota</taxon>
        <taxon>Viridiplantae</taxon>
        <taxon>Streptophyta</taxon>
        <taxon>Embryophyta</taxon>
        <taxon>Tracheophyta</taxon>
        <taxon>Spermatophyta</taxon>
        <taxon>Magnoliopsida</taxon>
        <taxon>eudicotyledons</taxon>
        <taxon>Gunneridae</taxon>
        <taxon>Pentapetalae</taxon>
        <taxon>asterids</taxon>
        <taxon>campanulids</taxon>
        <taxon>Asterales</taxon>
        <taxon>Asteraceae</taxon>
        <taxon>Asteroideae</taxon>
        <taxon>Anthemideae</taxon>
        <taxon>Anthemidinae</taxon>
        <taxon>Tanacetum</taxon>
    </lineage>
</organism>
<reference evidence="1" key="1">
    <citation type="journal article" date="2019" name="Sci. Rep.">
        <title>Draft genome of Tanacetum cinerariifolium, the natural source of mosquito coil.</title>
        <authorList>
            <person name="Yamashiro T."/>
            <person name="Shiraishi A."/>
            <person name="Satake H."/>
            <person name="Nakayama K."/>
        </authorList>
    </citation>
    <scope>NUCLEOTIDE SEQUENCE</scope>
</reference>
<comment type="caution">
    <text evidence="1">The sequence shown here is derived from an EMBL/GenBank/DDBJ whole genome shotgun (WGS) entry which is preliminary data.</text>
</comment>
<dbReference type="AlphaFoldDB" id="A0A6L2KBE8"/>